<reference evidence="1" key="1">
    <citation type="journal article" date="2021" name="Proc. Natl. Acad. Sci. U.S.A.">
        <title>A Catalog of Tens of Thousands of Viruses from Human Metagenomes Reveals Hidden Associations with Chronic Diseases.</title>
        <authorList>
            <person name="Tisza M.J."/>
            <person name="Buck C.B."/>
        </authorList>
    </citation>
    <scope>NUCLEOTIDE SEQUENCE</scope>
    <source>
        <strain evidence="1">CtsBB38</strain>
    </source>
</reference>
<dbReference type="InterPro" id="IPR021145">
    <property type="entry name" value="Portal_protein_SPP1_Gp6-like"/>
</dbReference>
<dbReference type="EMBL" id="BK014999">
    <property type="protein sequence ID" value="DAD86416.1"/>
    <property type="molecule type" value="Genomic_DNA"/>
</dbReference>
<accession>A0A8S5MW88</accession>
<evidence type="ECO:0000313" key="1">
    <source>
        <dbReference type="EMBL" id="DAD86416.1"/>
    </source>
</evidence>
<dbReference type="Pfam" id="PF05133">
    <property type="entry name" value="SPP1_portal"/>
    <property type="match status" value="1"/>
</dbReference>
<sequence length="530" mass="60846">MSLYNSIDRALVGLYSTDRRFLEELQQVKTYYEFYEGRPEQLEDDLEDGTGQLWAVKDRDYRPTREIRNLTKKLLKKQGRFMTSVPPTIVVKSVDGTDPTLIDDKRIAYEKILDDGKFWNKFSKAFMDCVIGKRVLLALMLDVDDYGNPIDNAPIKFRFYTMPEFLYEYDPNDCDKLIKVQIAYQDESTVGKLQNEQRWHKWIYEMRGEECWCTYMVVDGTNTIAYAEVPNILNSSIAGEQQDEQQMQQVEIRSEWNTGLSCIPCAVIFNDGLTGDIRGRSDVKDLMDMQMDYNKTVSDYRDSLRFAMFDQTAFIDADSASIEGIVVAPGSILDIKTDTSLGMGSANGSYKQASIQKVGSEFTFQGAADAYLERLKKDMYECMEQPLPESLVNVASGKALRMLYDDLITRCEEKWAAWDEAIIWLLKLIEEIVLKSDLYPEDPTIKKAMQYKVSLDLDHNYPIPDDEVDTKTIAIKEVEANVRSKQSYIREFGSAEEADKEFDEILDEMDKVNMTQNSMADLNGSISKNN</sequence>
<proteinExistence type="predicted"/>
<organism evidence="1">
    <name type="scientific">Siphoviridae sp. ctsBB38</name>
    <dbReference type="NCBI Taxonomy" id="2826482"/>
    <lineage>
        <taxon>Viruses</taxon>
        <taxon>Duplodnaviria</taxon>
        <taxon>Heunggongvirae</taxon>
        <taxon>Uroviricota</taxon>
        <taxon>Caudoviricetes</taxon>
    </lineage>
</organism>
<protein>
    <submittedName>
        <fullName evidence="1">PORTAL PROTEIN</fullName>
    </submittedName>
</protein>
<name>A0A8S5MW88_9CAUD</name>